<keyword evidence="2" id="KW-1185">Reference proteome</keyword>
<dbReference type="EMBL" id="NQVE01000111">
    <property type="protein sequence ID" value="RAL47707.1"/>
    <property type="molecule type" value="Genomic_DNA"/>
</dbReference>
<organism evidence="1 2">
    <name type="scientific">Cuscuta australis</name>
    <dbReference type="NCBI Taxonomy" id="267555"/>
    <lineage>
        <taxon>Eukaryota</taxon>
        <taxon>Viridiplantae</taxon>
        <taxon>Streptophyta</taxon>
        <taxon>Embryophyta</taxon>
        <taxon>Tracheophyta</taxon>
        <taxon>Spermatophyta</taxon>
        <taxon>Magnoliopsida</taxon>
        <taxon>eudicotyledons</taxon>
        <taxon>Gunneridae</taxon>
        <taxon>Pentapetalae</taxon>
        <taxon>asterids</taxon>
        <taxon>lamiids</taxon>
        <taxon>Solanales</taxon>
        <taxon>Convolvulaceae</taxon>
        <taxon>Cuscuteae</taxon>
        <taxon>Cuscuta</taxon>
        <taxon>Cuscuta subgen. Grammica</taxon>
        <taxon>Cuscuta sect. Cleistogrammica</taxon>
    </lineage>
</organism>
<gene>
    <name evidence="1" type="ORF">DM860_012332</name>
</gene>
<sequence length="143" mass="16656">MNDPWCCIGDYNAILEAKDREGGNPVTDEEMQDFKGALSNDIWMTKYASKTRVLGEGVSNHSPLLITSVDKSQQNTGFRFCNMWLDDPDMPQIMLNEWKTEGDNRNMYKLVQNLKNLKGPLRRLHKDKYRDIPKKQMRPERSC</sequence>
<dbReference type="PANTHER" id="PTHR33710">
    <property type="entry name" value="BNAC02G09200D PROTEIN"/>
    <property type="match status" value="1"/>
</dbReference>
<accession>A0A328DPX2</accession>
<evidence type="ECO:0000313" key="2">
    <source>
        <dbReference type="Proteomes" id="UP000249390"/>
    </source>
</evidence>
<comment type="caution">
    <text evidence="1">The sequence shown here is derived from an EMBL/GenBank/DDBJ whole genome shotgun (WGS) entry which is preliminary data.</text>
</comment>
<protein>
    <recommendedName>
        <fullName evidence="3">Endonuclease/exonuclease/phosphatase domain-containing protein</fullName>
    </recommendedName>
</protein>
<dbReference type="Proteomes" id="UP000249390">
    <property type="component" value="Unassembled WGS sequence"/>
</dbReference>
<evidence type="ECO:0008006" key="3">
    <source>
        <dbReference type="Google" id="ProtNLM"/>
    </source>
</evidence>
<name>A0A328DPX2_9ASTE</name>
<dbReference type="PANTHER" id="PTHR33710:SF71">
    <property type="entry name" value="ENDONUCLEASE_EXONUCLEASE_PHOSPHATASE DOMAIN-CONTAINING PROTEIN"/>
    <property type="match status" value="1"/>
</dbReference>
<reference evidence="1 2" key="1">
    <citation type="submission" date="2018-06" db="EMBL/GenBank/DDBJ databases">
        <title>The Genome of Cuscuta australis (Dodder) Provides Insight into the Evolution of Plant Parasitism.</title>
        <authorList>
            <person name="Liu H."/>
        </authorList>
    </citation>
    <scope>NUCLEOTIDE SEQUENCE [LARGE SCALE GENOMIC DNA]</scope>
    <source>
        <strain evidence="2">cv. Yunnan</strain>
        <tissue evidence="1">Vines</tissue>
    </source>
</reference>
<evidence type="ECO:0000313" key="1">
    <source>
        <dbReference type="EMBL" id="RAL47707.1"/>
    </source>
</evidence>
<proteinExistence type="predicted"/>
<dbReference type="AlphaFoldDB" id="A0A328DPX2"/>